<feature type="region of interest" description="Disordered" evidence="1">
    <location>
        <begin position="123"/>
        <end position="143"/>
    </location>
</feature>
<accession>A0AAV4BD56</accession>
<comment type="caution">
    <text evidence="2">The sequence shown here is derived from an EMBL/GenBank/DDBJ whole genome shotgun (WGS) entry which is preliminary data.</text>
</comment>
<sequence>MSPLCKRLRKATVLRELIRGCRNGENVEFEERMQIEDDVVDVFNIPVVGDSAVVDVPDGESAGVYVPDGESPSEDNRLLPATQTTSPGCDYIHSRPRRTAFGTNTLSVVTNAAAIQQIPYMGSSYRKRGPPRRNSISSGSLVYNSRYGRPTTHPVCFN</sequence>
<evidence type="ECO:0000256" key="1">
    <source>
        <dbReference type="SAM" id="MobiDB-lite"/>
    </source>
</evidence>
<keyword evidence="3" id="KW-1185">Reference proteome</keyword>
<dbReference type="AlphaFoldDB" id="A0AAV4BD56"/>
<dbReference type="EMBL" id="BLXT01004787">
    <property type="protein sequence ID" value="GFO17392.1"/>
    <property type="molecule type" value="Genomic_DNA"/>
</dbReference>
<gene>
    <name evidence="2" type="ORF">PoB_004389700</name>
</gene>
<organism evidence="2 3">
    <name type="scientific">Plakobranchus ocellatus</name>
    <dbReference type="NCBI Taxonomy" id="259542"/>
    <lineage>
        <taxon>Eukaryota</taxon>
        <taxon>Metazoa</taxon>
        <taxon>Spiralia</taxon>
        <taxon>Lophotrochozoa</taxon>
        <taxon>Mollusca</taxon>
        <taxon>Gastropoda</taxon>
        <taxon>Heterobranchia</taxon>
        <taxon>Euthyneura</taxon>
        <taxon>Panpulmonata</taxon>
        <taxon>Sacoglossa</taxon>
        <taxon>Placobranchoidea</taxon>
        <taxon>Plakobranchidae</taxon>
        <taxon>Plakobranchus</taxon>
    </lineage>
</organism>
<name>A0AAV4BD56_9GAST</name>
<evidence type="ECO:0000313" key="3">
    <source>
        <dbReference type="Proteomes" id="UP000735302"/>
    </source>
</evidence>
<dbReference type="Proteomes" id="UP000735302">
    <property type="component" value="Unassembled WGS sequence"/>
</dbReference>
<proteinExistence type="predicted"/>
<reference evidence="2 3" key="1">
    <citation type="journal article" date="2021" name="Elife">
        <title>Chloroplast acquisition without the gene transfer in kleptoplastic sea slugs, Plakobranchus ocellatus.</title>
        <authorList>
            <person name="Maeda T."/>
            <person name="Takahashi S."/>
            <person name="Yoshida T."/>
            <person name="Shimamura S."/>
            <person name="Takaki Y."/>
            <person name="Nagai Y."/>
            <person name="Toyoda A."/>
            <person name="Suzuki Y."/>
            <person name="Arimoto A."/>
            <person name="Ishii H."/>
            <person name="Satoh N."/>
            <person name="Nishiyama T."/>
            <person name="Hasebe M."/>
            <person name="Maruyama T."/>
            <person name="Minagawa J."/>
            <person name="Obokata J."/>
            <person name="Shigenobu S."/>
        </authorList>
    </citation>
    <scope>NUCLEOTIDE SEQUENCE [LARGE SCALE GENOMIC DNA]</scope>
</reference>
<feature type="region of interest" description="Disordered" evidence="1">
    <location>
        <begin position="65"/>
        <end position="86"/>
    </location>
</feature>
<evidence type="ECO:0000313" key="2">
    <source>
        <dbReference type="EMBL" id="GFO17392.1"/>
    </source>
</evidence>
<protein>
    <submittedName>
        <fullName evidence="2">Uncharacterized protein</fullName>
    </submittedName>
</protein>
<feature type="compositionally biased region" description="Polar residues" evidence="1">
    <location>
        <begin position="134"/>
        <end position="143"/>
    </location>
</feature>